<name>A0A2G8RNT8_9APHY</name>
<reference evidence="2 3" key="1">
    <citation type="journal article" date="2015" name="Sci. Rep.">
        <title>Chromosome-level genome map provides insights into diverse defense mechanisms in the medicinal fungus Ganoderma sinense.</title>
        <authorList>
            <person name="Zhu Y."/>
            <person name="Xu J."/>
            <person name="Sun C."/>
            <person name="Zhou S."/>
            <person name="Xu H."/>
            <person name="Nelson D.R."/>
            <person name="Qian J."/>
            <person name="Song J."/>
            <person name="Luo H."/>
            <person name="Xiang L."/>
            <person name="Li Y."/>
            <person name="Xu Z."/>
            <person name="Ji A."/>
            <person name="Wang L."/>
            <person name="Lu S."/>
            <person name="Hayward A."/>
            <person name="Sun W."/>
            <person name="Li X."/>
            <person name="Schwartz D.C."/>
            <person name="Wang Y."/>
            <person name="Chen S."/>
        </authorList>
    </citation>
    <scope>NUCLEOTIDE SEQUENCE [LARGE SCALE GENOMIC DNA]</scope>
    <source>
        <strain evidence="2 3">ZZ0214-1</strain>
    </source>
</reference>
<proteinExistence type="predicted"/>
<organism evidence="2 3">
    <name type="scientific">Ganoderma sinense ZZ0214-1</name>
    <dbReference type="NCBI Taxonomy" id="1077348"/>
    <lineage>
        <taxon>Eukaryota</taxon>
        <taxon>Fungi</taxon>
        <taxon>Dikarya</taxon>
        <taxon>Basidiomycota</taxon>
        <taxon>Agaricomycotina</taxon>
        <taxon>Agaricomycetes</taxon>
        <taxon>Polyporales</taxon>
        <taxon>Polyporaceae</taxon>
        <taxon>Ganoderma</taxon>
    </lineage>
</organism>
<evidence type="ECO:0000313" key="2">
    <source>
        <dbReference type="EMBL" id="PIL23182.1"/>
    </source>
</evidence>
<protein>
    <submittedName>
        <fullName evidence="2">Uncharacterized protein</fullName>
    </submittedName>
</protein>
<gene>
    <name evidence="2" type="ORF">GSI_14491</name>
</gene>
<dbReference type="Proteomes" id="UP000230002">
    <property type="component" value="Unassembled WGS sequence"/>
</dbReference>
<sequence length="75" mass="8044">MPFSRYQALMEGPLSDTTPFPYPSHNSQCMSVQSPTVLTAAQVSFATTPAPAIGPSTPPVELNNSRARTRLPVAR</sequence>
<keyword evidence="3" id="KW-1185">Reference proteome</keyword>
<evidence type="ECO:0000313" key="3">
    <source>
        <dbReference type="Proteomes" id="UP000230002"/>
    </source>
</evidence>
<dbReference type="EMBL" id="AYKW01000068">
    <property type="protein sequence ID" value="PIL23182.1"/>
    <property type="molecule type" value="Genomic_DNA"/>
</dbReference>
<accession>A0A2G8RNT8</accession>
<feature type="region of interest" description="Disordered" evidence="1">
    <location>
        <begin position="49"/>
        <end position="75"/>
    </location>
</feature>
<dbReference type="AlphaFoldDB" id="A0A2G8RNT8"/>
<evidence type="ECO:0000256" key="1">
    <source>
        <dbReference type="SAM" id="MobiDB-lite"/>
    </source>
</evidence>
<comment type="caution">
    <text evidence="2">The sequence shown here is derived from an EMBL/GenBank/DDBJ whole genome shotgun (WGS) entry which is preliminary data.</text>
</comment>